<dbReference type="Proteomes" id="UP001197214">
    <property type="component" value="Unassembled WGS sequence"/>
</dbReference>
<feature type="compositionally biased region" description="Basic residues" evidence="1">
    <location>
        <begin position="84"/>
        <end position="94"/>
    </location>
</feature>
<name>A0ABS6XHH5_9SPHN</name>
<dbReference type="RefSeq" id="WP_219236410.1">
    <property type="nucleotide sequence ID" value="NZ_JAHWZX010000001.1"/>
</dbReference>
<evidence type="ECO:0000256" key="1">
    <source>
        <dbReference type="SAM" id="MobiDB-lite"/>
    </source>
</evidence>
<reference evidence="2 3" key="1">
    <citation type="submission" date="2021-07" db="EMBL/GenBank/DDBJ databases">
        <title>Stakelama flava sp. nov., a novel endophytic bacterium isolated from branch of Kandelia candel.</title>
        <authorList>
            <person name="Tuo L."/>
        </authorList>
    </citation>
    <scope>NUCLEOTIDE SEQUENCE [LARGE SCALE GENOMIC DNA]</scope>
    <source>
        <strain evidence="2 3">CBK3Z-3</strain>
    </source>
</reference>
<evidence type="ECO:0000313" key="3">
    <source>
        <dbReference type="Proteomes" id="UP001197214"/>
    </source>
</evidence>
<proteinExistence type="predicted"/>
<organism evidence="2 3">
    <name type="scientific">Stakelama flava</name>
    <dbReference type="NCBI Taxonomy" id="2860338"/>
    <lineage>
        <taxon>Bacteria</taxon>
        <taxon>Pseudomonadati</taxon>
        <taxon>Pseudomonadota</taxon>
        <taxon>Alphaproteobacteria</taxon>
        <taxon>Sphingomonadales</taxon>
        <taxon>Sphingomonadaceae</taxon>
        <taxon>Stakelama</taxon>
    </lineage>
</organism>
<dbReference type="EMBL" id="JAHWZX010000001">
    <property type="protein sequence ID" value="MBW4329278.1"/>
    <property type="molecule type" value="Genomic_DNA"/>
</dbReference>
<feature type="compositionally biased region" description="Basic residues" evidence="1">
    <location>
        <begin position="64"/>
        <end position="74"/>
    </location>
</feature>
<dbReference type="Pfam" id="PF11154">
    <property type="entry name" value="DUF2934"/>
    <property type="match status" value="1"/>
</dbReference>
<accession>A0ABS6XHH5</accession>
<evidence type="ECO:0000313" key="2">
    <source>
        <dbReference type="EMBL" id="MBW4329278.1"/>
    </source>
</evidence>
<protein>
    <submittedName>
        <fullName evidence="2">DUF2934 domain-containing protein</fullName>
    </submittedName>
</protein>
<gene>
    <name evidence="2" type="ORF">KY084_00100</name>
</gene>
<dbReference type="InterPro" id="IPR021327">
    <property type="entry name" value="DUF2934"/>
</dbReference>
<feature type="region of interest" description="Disordered" evidence="1">
    <location>
        <begin position="43"/>
        <end position="94"/>
    </location>
</feature>
<keyword evidence="3" id="KW-1185">Reference proteome</keyword>
<comment type="caution">
    <text evidence="2">The sequence shown here is derived from an EMBL/GenBank/DDBJ whole genome shotgun (WGS) entry which is preliminary data.</text>
</comment>
<sequence>MTQGDELEQRIRDRAYAIWQEEGEPHGRSEEHWAKARAEFENAVAKGAKSPPKSRAPEAPAKPVKAKSAHKKAATSKPATTAAPKRKTRVQTKD</sequence>